<dbReference type="InterPro" id="IPR036291">
    <property type="entry name" value="NAD(P)-bd_dom_sf"/>
</dbReference>
<dbReference type="GO" id="GO:0016616">
    <property type="term" value="F:oxidoreductase activity, acting on the CH-OH group of donors, NAD or NADP as acceptor"/>
    <property type="evidence" value="ECO:0007669"/>
    <property type="project" value="TreeGrafter"/>
</dbReference>
<dbReference type="PRINTS" id="PR00080">
    <property type="entry name" value="SDRFAMILY"/>
</dbReference>
<name>A0A0B8ZQM9_9SPHN</name>
<comment type="caution">
    <text evidence="5">The sequence shown here is derived from an EMBL/GenBank/DDBJ whole genome shotgun (WGS) entry which is preliminary data.</text>
</comment>
<organism evidence="5 6">
    <name type="scientific">Novosphingobium subterraneum</name>
    <dbReference type="NCBI Taxonomy" id="48936"/>
    <lineage>
        <taxon>Bacteria</taxon>
        <taxon>Pseudomonadati</taxon>
        <taxon>Pseudomonadota</taxon>
        <taxon>Alphaproteobacteria</taxon>
        <taxon>Sphingomonadales</taxon>
        <taxon>Sphingomonadaceae</taxon>
        <taxon>Novosphingobium</taxon>
    </lineage>
</organism>
<sequence>MKNMKGGVAVVTGGGSGLGKAIAQEAARRGMRVVIADVQAEAMNAAVKELRASGADAIGVLTDVTSAASVEALAEAAERQFGPANLVFNNAGVASGGPIWESTEKDWKWVFAVNVDGVANGVRSFTPRMLAAAAADPAYQGCIVNTASMAGLVTAPGMGIYSVSKHAVIAISECLYHDLDLAGDQVKTAVLCPSYVTTNISQCYRTRPADLANESGPTKSQLATQAISAKDLANGSLTAEEVASITFQAIEVGQFYVYPSPELLPIVKNRLDNIAAGSNPDIPYEDIPMFKERRDRLKEALAS</sequence>
<dbReference type="NCBIfam" id="NF004843">
    <property type="entry name" value="PRK06194.1"/>
    <property type="match status" value="1"/>
</dbReference>
<dbReference type="InterPro" id="IPR057326">
    <property type="entry name" value="KR_dom"/>
</dbReference>
<dbReference type="Pfam" id="PF00106">
    <property type="entry name" value="adh_short"/>
    <property type="match status" value="1"/>
</dbReference>
<dbReference type="CDD" id="cd05233">
    <property type="entry name" value="SDR_c"/>
    <property type="match status" value="1"/>
</dbReference>
<dbReference type="PANTHER" id="PTHR24322">
    <property type="entry name" value="PKSB"/>
    <property type="match status" value="1"/>
</dbReference>
<evidence type="ECO:0000256" key="1">
    <source>
        <dbReference type="ARBA" id="ARBA00006484"/>
    </source>
</evidence>
<evidence type="ECO:0000259" key="4">
    <source>
        <dbReference type="SMART" id="SM00822"/>
    </source>
</evidence>
<reference evidence="5 6" key="1">
    <citation type="submission" date="2014-10" db="EMBL/GenBank/DDBJ databases">
        <title>Draft genome sequence of Novosphingobium subterraneum DSM 12447.</title>
        <authorList>
            <person name="Gan H.M."/>
            <person name="Gan H.Y."/>
            <person name="Savka M.A."/>
        </authorList>
    </citation>
    <scope>NUCLEOTIDE SEQUENCE [LARGE SCALE GENOMIC DNA]</scope>
    <source>
        <strain evidence="5 6">DSM 12447</strain>
    </source>
</reference>
<keyword evidence="2" id="KW-0560">Oxidoreductase</keyword>
<dbReference type="InterPro" id="IPR002347">
    <property type="entry name" value="SDR_fam"/>
</dbReference>
<dbReference type="PANTHER" id="PTHR24322:SF736">
    <property type="entry name" value="RETINOL DEHYDROGENASE 10"/>
    <property type="match status" value="1"/>
</dbReference>
<dbReference type="PATRIC" id="fig|48936.3.peg.861"/>
<dbReference type="SUPFAM" id="SSF51735">
    <property type="entry name" value="NAD(P)-binding Rossmann-fold domains"/>
    <property type="match status" value="1"/>
</dbReference>
<dbReference type="Gene3D" id="3.40.50.720">
    <property type="entry name" value="NAD(P)-binding Rossmann-like Domain"/>
    <property type="match status" value="1"/>
</dbReference>
<comment type="similarity">
    <text evidence="1 3">Belongs to the short-chain dehydrogenases/reductases (SDR) family.</text>
</comment>
<dbReference type="AlphaFoldDB" id="A0A0B8ZQM9"/>
<dbReference type="STRING" id="48936.NJ75_00851"/>
<gene>
    <name evidence="5" type="ORF">NJ75_00851</name>
</gene>
<keyword evidence="6" id="KW-1185">Reference proteome</keyword>
<accession>A0A0B8ZQM9</accession>
<evidence type="ECO:0000313" key="6">
    <source>
        <dbReference type="Proteomes" id="UP000031338"/>
    </source>
</evidence>
<evidence type="ECO:0000256" key="2">
    <source>
        <dbReference type="ARBA" id="ARBA00023002"/>
    </source>
</evidence>
<dbReference type="Proteomes" id="UP000031338">
    <property type="component" value="Unassembled WGS sequence"/>
</dbReference>
<evidence type="ECO:0000256" key="3">
    <source>
        <dbReference type="RuleBase" id="RU000363"/>
    </source>
</evidence>
<proteinExistence type="inferred from homology"/>
<evidence type="ECO:0000313" key="5">
    <source>
        <dbReference type="EMBL" id="KHS48768.1"/>
    </source>
</evidence>
<feature type="domain" description="Ketoreductase" evidence="4">
    <location>
        <begin position="7"/>
        <end position="195"/>
    </location>
</feature>
<dbReference type="PRINTS" id="PR00081">
    <property type="entry name" value="GDHRDH"/>
</dbReference>
<protein>
    <submittedName>
        <fullName evidence="5">SDR-family protein</fullName>
    </submittedName>
</protein>
<dbReference type="EMBL" id="JRVC01000003">
    <property type="protein sequence ID" value="KHS48768.1"/>
    <property type="molecule type" value="Genomic_DNA"/>
</dbReference>
<dbReference type="SMART" id="SM00822">
    <property type="entry name" value="PKS_KR"/>
    <property type="match status" value="1"/>
</dbReference>